<dbReference type="CDD" id="cd03219">
    <property type="entry name" value="ABC_Mj1267_LivG_branched"/>
    <property type="match status" value="1"/>
</dbReference>
<dbReference type="InterPro" id="IPR032823">
    <property type="entry name" value="BCA_ABC_TP_C"/>
</dbReference>
<dbReference type="SUPFAM" id="SSF52540">
    <property type="entry name" value="P-loop containing nucleoside triphosphate hydrolases"/>
    <property type="match status" value="1"/>
</dbReference>
<dbReference type="SMART" id="SM00382">
    <property type="entry name" value="AAA"/>
    <property type="match status" value="1"/>
</dbReference>
<evidence type="ECO:0000256" key="3">
    <source>
        <dbReference type="ARBA" id="ARBA00022840"/>
    </source>
</evidence>
<evidence type="ECO:0000256" key="2">
    <source>
        <dbReference type="ARBA" id="ARBA00022741"/>
    </source>
</evidence>
<dbReference type="Pfam" id="PF00005">
    <property type="entry name" value="ABC_tran"/>
    <property type="match status" value="1"/>
</dbReference>
<protein>
    <submittedName>
        <fullName evidence="5">ABC transporter ATP-binding protein</fullName>
    </submittedName>
</protein>
<dbReference type="Gene3D" id="3.40.50.300">
    <property type="entry name" value="P-loop containing nucleotide triphosphate hydrolases"/>
    <property type="match status" value="1"/>
</dbReference>
<dbReference type="InterPro" id="IPR027417">
    <property type="entry name" value="P-loop_NTPase"/>
</dbReference>
<dbReference type="Proteomes" id="UP000595618">
    <property type="component" value="Chromosome"/>
</dbReference>
<dbReference type="GO" id="GO:0005524">
    <property type="term" value="F:ATP binding"/>
    <property type="evidence" value="ECO:0007669"/>
    <property type="project" value="UniProtKB-KW"/>
</dbReference>
<dbReference type="GO" id="GO:0016887">
    <property type="term" value="F:ATP hydrolysis activity"/>
    <property type="evidence" value="ECO:0007669"/>
    <property type="project" value="InterPro"/>
</dbReference>
<accession>A0A7T5RKE1</accession>
<dbReference type="EMBL" id="CP066690">
    <property type="protein sequence ID" value="QQG45772.1"/>
    <property type="molecule type" value="Genomic_DNA"/>
</dbReference>
<keyword evidence="1" id="KW-0813">Transport</keyword>
<proteinExistence type="predicted"/>
<dbReference type="PANTHER" id="PTHR45772:SF9">
    <property type="entry name" value="CONSERVED COMPONENT OF ABC TRANSPORTER FOR NATURAL AMINO ACIDS"/>
    <property type="match status" value="1"/>
</dbReference>
<dbReference type="InterPro" id="IPR003439">
    <property type="entry name" value="ABC_transporter-like_ATP-bd"/>
</dbReference>
<sequence>MILETKNLTKNFGGVRAVAGLYLGFERGKITGLIGPNGSGKTTLVNLLSGMIPADRGLVVISEKVKLSTVKPYEVLTYGLTRTFQDVRLFNQMPVLDNILVVLTERNVFGALFEKHSAYHFKKAEEVLRMVGLWEKRQELAANLSYGQRKLLEIARALATDADILLLDEPFAGLFPEMVKVVVSVVKDLRAKGKTVILIEHNMELIRELSDFIVVLDSGELLAKGKPEDVLSQKKVIEAYLGE</sequence>
<dbReference type="InterPro" id="IPR051120">
    <property type="entry name" value="ABC_AA/LPS_Transport"/>
</dbReference>
<dbReference type="PROSITE" id="PS00211">
    <property type="entry name" value="ABC_TRANSPORTER_1"/>
    <property type="match status" value="1"/>
</dbReference>
<dbReference type="AlphaFoldDB" id="A0A7T5RKE1"/>
<gene>
    <name evidence="5" type="ORF">HYW89_03825</name>
</gene>
<dbReference type="InterPro" id="IPR003593">
    <property type="entry name" value="AAA+_ATPase"/>
</dbReference>
<keyword evidence="2" id="KW-0547">Nucleotide-binding</keyword>
<dbReference type="InterPro" id="IPR017871">
    <property type="entry name" value="ABC_transporter-like_CS"/>
</dbReference>
<reference evidence="5 6" key="1">
    <citation type="submission" date="2020-07" db="EMBL/GenBank/DDBJ databases">
        <title>Huge and variable diversity of episymbiotic CPR bacteria and DPANN archaea in groundwater ecosystems.</title>
        <authorList>
            <person name="He C.Y."/>
            <person name="Keren R."/>
            <person name="Whittaker M."/>
            <person name="Farag I.F."/>
            <person name="Doudna J."/>
            <person name="Cate J.H.D."/>
            <person name="Banfield J.F."/>
        </authorList>
    </citation>
    <scope>NUCLEOTIDE SEQUENCE [LARGE SCALE GENOMIC DNA]</scope>
    <source>
        <strain evidence="5">NC_groundwater_541_Ag_S-0.1um_46_50</strain>
    </source>
</reference>
<feature type="domain" description="ABC transporter" evidence="4">
    <location>
        <begin position="3"/>
        <end position="243"/>
    </location>
</feature>
<organism evidence="5 6">
    <name type="scientific">Candidatus Sungiibacteriota bacterium</name>
    <dbReference type="NCBI Taxonomy" id="2750080"/>
    <lineage>
        <taxon>Bacteria</taxon>
        <taxon>Candidatus Sungiibacteriota</taxon>
    </lineage>
</organism>
<dbReference type="PROSITE" id="PS50893">
    <property type="entry name" value="ABC_TRANSPORTER_2"/>
    <property type="match status" value="1"/>
</dbReference>
<dbReference type="PANTHER" id="PTHR45772">
    <property type="entry name" value="CONSERVED COMPONENT OF ABC TRANSPORTER FOR NATURAL AMINO ACIDS-RELATED"/>
    <property type="match status" value="1"/>
</dbReference>
<name>A0A7T5RKE1_9BACT</name>
<evidence type="ECO:0000313" key="6">
    <source>
        <dbReference type="Proteomes" id="UP000595618"/>
    </source>
</evidence>
<evidence type="ECO:0000256" key="1">
    <source>
        <dbReference type="ARBA" id="ARBA00022448"/>
    </source>
</evidence>
<dbReference type="GO" id="GO:0005886">
    <property type="term" value="C:plasma membrane"/>
    <property type="evidence" value="ECO:0007669"/>
    <property type="project" value="TreeGrafter"/>
</dbReference>
<evidence type="ECO:0000259" key="4">
    <source>
        <dbReference type="PROSITE" id="PS50893"/>
    </source>
</evidence>
<dbReference type="Pfam" id="PF12399">
    <property type="entry name" value="BCA_ABC_TP_C"/>
    <property type="match status" value="1"/>
</dbReference>
<keyword evidence="3 5" id="KW-0067">ATP-binding</keyword>
<evidence type="ECO:0000313" key="5">
    <source>
        <dbReference type="EMBL" id="QQG45772.1"/>
    </source>
</evidence>